<dbReference type="EMBL" id="JN797796">
    <property type="protein sequence ID" value="AEW47416.1"/>
    <property type="molecule type" value="Genomic_DNA"/>
</dbReference>
<organism evidence="1 2">
    <name type="scientific">Bacillus phage B5S</name>
    <dbReference type="NCBI Taxonomy" id="1126949"/>
    <lineage>
        <taxon>Viruses</taxon>
        <taxon>Duplodnaviria</taxon>
        <taxon>Heunggongvirae</taxon>
        <taxon>Uroviricota</taxon>
        <taxon>Caudoviricetes</taxon>
        <taxon>Herelleviridae</taxon>
        <taxon>Bastillevirinae</taxon>
        <taxon>Bequatrovirus</taxon>
        <taxon>Bequatrovirus B4</taxon>
    </lineage>
</organism>
<reference evidence="1 2" key="1">
    <citation type="submission" date="2011-09" db="EMBL/GenBank/DDBJ databases">
        <title>Complete Genome Sequence of Bacillus cereus Bacteriophage B5S.</title>
        <authorList>
            <person name="Lee J.-H."/>
            <person name="Shin H."/>
            <person name="Son B."/>
            <person name="Ryu S."/>
        </authorList>
    </citation>
    <scope>NUCLEOTIDE SEQUENCE [LARGE SCALE GENOMIC DNA]</scope>
</reference>
<gene>
    <name evidence="1" type="ORF">B5S_0182</name>
</gene>
<evidence type="ECO:0000313" key="1">
    <source>
        <dbReference type="EMBL" id="AEW47416.1"/>
    </source>
</evidence>
<protein>
    <submittedName>
        <fullName evidence="1">Uncharacterized protein</fullName>
    </submittedName>
</protein>
<sequence>MRIEMKSELEIRLELCEFKEKEKYYRKLHEEGRIDKETLRTLIRENKAFTLALKWVLGEADRFD</sequence>
<proteinExistence type="predicted"/>
<dbReference type="Proteomes" id="UP000006291">
    <property type="component" value="Segment"/>
</dbReference>
<evidence type="ECO:0000313" key="2">
    <source>
        <dbReference type="Proteomes" id="UP000006291"/>
    </source>
</evidence>
<name>J9QAI4_9CAUD</name>
<accession>J9QAI4</accession>